<reference evidence="5" key="1">
    <citation type="journal article" date="2021" name="Genome Biol. Evol.">
        <title>A High-Quality Reference Genome for a Parasitic Bivalve with Doubly Uniparental Inheritance (Bivalvia: Unionida).</title>
        <authorList>
            <person name="Smith C.H."/>
        </authorList>
    </citation>
    <scope>NUCLEOTIDE SEQUENCE</scope>
    <source>
        <strain evidence="5">CHS0354</strain>
    </source>
</reference>
<dbReference type="SMART" id="SM00054">
    <property type="entry name" value="EFh"/>
    <property type="match status" value="2"/>
</dbReference>
<protein>
    <recommendedName>
        <fullName evidence="4">EF-hand domain-containing protein</fullName>
    </recommendedName>
</protein>
<dbReference type="Gene3D" id="1.10.238.10">
    <property type="entry name" value="EF-hand"/>
    <property type="match status" value="1"/>
</dbReference>
<keyword evidence="3" id="KW-0106">Calcium</keyword>
<dbReference type="InterPro" id="IPR018247">
    <property type="entry name" value="EF_Hand_1_Ca_BS"/>
</dbReference>
<dbReference type="FunFam" id="1.10.238.10:FF:000181">
    <property type="entry name" value="CALML5 isoform 1"/>
    <property type="match status" value="1"/>
</dbReference>
<keyword evidence="1" id="KW-0479">Metal-binding</keyword>
<dbReference type="PANTHER" id="PTHR23050">
    <property type="entry name" value="CALCIUM BINDING PROTEIN"/>
    <property type="match status" value="1"/>
</dbReference>
<name>A0AAE0W5A3_9BIVA</name>
<dbReference type="GO" id="GO:0005509">
    <property type="term" value="F:calcium ion binding"/>
    <property type="evidence" value="ECO:0007669"/>
    <property type="project" value="InterPro"/>
</dbReference>
<dbReference type="PROSITE" id="PS00018">
    <property type="entry name" value="EF_HAND_1"/>
    <property type="match status" value="2"/>
</dbReference>
<dbReference type="EMBL" id="JAEAOA010001046">
    <property type="protein sequence ID" value="KAK3600750.1"/>
    <property type="molecule type" value="Genomic_DNA"/>
</dbReference>
<dbReference type="PROSITE" id="PS50222">
    <property type="entry name" value="EF_HAND_2"/>
    <property type="match status" value="2"/>
</dbReference>
<dbReference type="CDD" id="cd00051">
    <property type="entry name" value="EFh"/>
    <property type="match status" value="1"/>
</dbReference>
<evidence type="ECO:0000256" key="3">
    <source>
        <dbReference type="ARBA" id="ARBA00022837"/>
    </source>
</evidence>
<evidence type="ECO:0000313" key="6">
    <source>
        <dbReference type="Proteomes" id="UP001195483"/>
    </source>
</evidence>
<dbReference type="InterPro" id="IPR050145">
    <property type="entry name" value="Centrin_CML-like"/>
</dbReference>
<evidence type="ECO:0000259" key="4">
    <source>
        <dbReference type="PROSITE" id="PS50222"/>
    </source>
</evidence>
<gene>
    <name evidence="5" type="ORF">CHS0354_017042</name>
</gene>
<keyword evidence="6" id="KW-1185">Reference proteome</keyword>
<keyword evidence="2" id="KW-0677">Repeat</keyword>
<organism evidence="5 6">
    <name type="scientific">Potamilus streckersoni</name>
    <dbReference type="NCBI Taxonomy" id="2493646"/>
    <lineage>
        <taxon>Eukaryota</taxon>
        <taxon>Metazoa</taxon>
        <taxon>Spiralia</taxon>
        <taxon>Lophotrochozoa</taxon>
        <taxon>Mollusca</taxon>
        <taxon>Bivalvia</taxon>
        <taxon>Autobranchia</taxon>
        <taxon>Heteroconchia</taxon>
        <taxon>Palaeoheterodonta</taxon>
        <taxon>Unionida</taxon>
        <taxon>Unionoidea</taxon>
        <taxon>Unionidae</taxon>
        <taxon>Ambleminae</taxon>
        <taxon>Lampsilini</taxon>
        <taxon>Potamilus</taxon>
    </lineage>
</organism>
<comment type="caution">
    <text evidence="5">The sequence shown here is derived from an EMBL/GenBank/DDBJ whole genome shotgun (WGS) entry which is preliminary data.</text>
</comment>
<feature type="domain" description="EF-hand" evidence="4">
    <location>
        <begin position="49"/>
        <end position="84"/>
    </location>
</feature>
<reference evidence="5" key="3">
    <citation type="submission" date="2023-05" db="EMBL/GenBank/DDBJ databases">
        <authorList>
            <person name="Smith C.H."/>
        </authorList>
    </citation>
    <scope>NUCLEOTIDE SEQUENCE</scope>
    <source>
        <strain evidence="5">CHS0354</strain>
        <tissue evidence="5">Mantle</tissue>
    </source>
</reference>
<evidence type="ECO:0000256" key="1">
    <source>
        <dbReference type="ARBA" id="ARBA00022723"/>
    </source>
</evidence>
<sequence length="86" mass="9854">MINELGKSSEVSDEEYQIRQAFKVFDKDGNGVIDKNELRLAMRTLGEKVSEADVTEMMRDADTNGDGKIDYEEFARMWTMGLKVKK</sequence>
<dbReference type="SUPFAM" id="SSF47473">
    <property type="entry name" value="EF-hand"/>
    <property type="match status" value="1"/>
</dbReference>
<dbReference type="Proteomes" id="UP001195483">
    <property type="component" value="Unassembled WGS sequence"/>
</dbReference>
<evidence type="ECO:0000313" key="5">
    <source>
        <dbReference type="EMBL" id="KAK3600750.1"/>
    </source>
</evidence>
<proteinExistence type="predicted"/>
<dbReference type="InterPro" id="IPR002048">
    <property type="entry name" value="EF_hand_dom"/>
</dbReference>
<dbReference type="AlphaFoldDB" id="A0AAE0W5A3"/>
<evidence type="ECO:0000256" key="2">
    <source>
        <dbReference type="ARBA" id="ARBA00022737"/>
    </source>
</evidence>
<feature type="domain" description="EF-hand" evidence="4">
    <location>
        <begin position="13"/>
        <end position="48"/>
    </location>
</feature>
<accession>A0AAE0W5A3</accession>
<reference evidence="5" key="2">
    <citation type="journal article" date="2021" name="Genome Biol. Evol.">
        <title>Developing a high-quality reference genome for a parasitic bivalve with doubly uniparental inheritance (Bivalvia: Unionida).</title>
        <authorList>
            <person name="Smith C.H."/>
        </authorList>
    </citation>
    <scope>NUCLEOTIDE SEQUENCE</scope>
    <source>
        <strain evidence="5">CHS0354</strain>
        <tissue evidence="5">Mantle</tissue>
    </source>
</reference>
<dbReference type="InterPro" id="IPR011992">
    <property type="entry name" value="EF-hand-dom_pair"/>
</dbReference>
<dbReference type="Pfam" id="PF13499">
    <property type="entry name" value="EF-hand_7"/>
    <property type="match status" value="1"/>
</dbReference>